<sequence length="228" mass="25476">MRLCIPPTRRPPRTHAMSAKDNAPKAGSRRSNLPTPPPVRPAPELFVPDDARCARYWEEYAMLDNVAAHSRMVADVATFLARRAVEKGIDVDVPTVRASALLHDLAKTYCIRHGGNHSQLGGAWVAELTGNPVIASGVTHHVYWPFAMDLEPYFTPLAVLYADKRVNHNRLVSVKDRFKDLVVRYGIPLNLQDSINETKRQALELEQLLCDTLEVDLNACDFDSGRLV</sequence>
<proteinExistence type="predicted"/>
<feature type="region of interest" description="Disordered" evidence="1">
    <location>
        <begin position="1"/>
        <end position="43"/>
    </location>
</feature>
<keyword evidence="4" id="KW-1185">Reference proteome</keyword>
<dbReference type="CDD" id="cd00077">
    <property type="entry name" value="HDc"/>
    <property type="match status" value="1"/>
</dbReference>
<feature type="domain" description="HD" evidence="2">
    <location>
        <begin position="66"/>
        <end position="176"/>
    </location>
</feature>
<comment type="caution">
    <text evidence="3">The sequence shown here is derived from an EMBL/GenBank/DDBJ whole genome shotgun (WGS) entry which is preliminary data.</text>
</comment>
<evidence type="ECO:0000256" key="1">
    <source>
        <dbReference type="SAM" id="MobiDB-lite"/>
    </source>
</evidence>
<dbReference type="InterPro" id="IPR006674">
    <property type="entry name" value="HD_domain"/>
</dbReference>
<evidence type="ECO:0000259" key="2">
    <source>
        <dbReference type="Pfam" id="PF01966"/>
    </source>
</evidence>
<dbReference type="Proteomes" id="UP000181901">
    <property type="component" value="Unassembled WGS sequence"/>
</dbReference>
<name>A0A1J5ND98_9BACT</name>
<dbReference type="EMBL" id="LKAQ01000004">
    <property type="protein sequence ID" value="OIQ51207.1"/>
    <property type="molecule type" value="Genomic_DNA"/>
</dbReference>
<dbReference type="Gene3D" id="1.10.3210.10">
    <property type="entry name" value="Hypothetical protein af1432"/>
    <property type="match status" value="1"/>
</dbReference>
<evidence type="ECO:0000313" key="3">
    <source>
        <dbReference type="EMBL" id="OIQ51207.1"/>
    </source>
</evidence>
<evidence type="ECO:0000313" key="4">
    <source>
        <dbReference type="Proteomes" id="UP000181901"/>
    </source>
</evidence>
<dbReference type="SUPFAM" id="SSF109604">
    <property type="entry name" value="HD-domain/PDEase-like"/>
    <property type="match status" value="1"/>
</dbReference>
<dbReference type="Pfam" id="PF01966">
    <property type="entry name" value="HD"/>
    <property type="match status" value="1"/>
</dbReference>
<gene>
    <name evidence="3" type="ORF">BerOc1_03152</name>
</gene>
<accession>A0A1J5ND98</accession>
<organism evidence="3 4">
    <name type="scientific">Pseudodesulfovibrio hydrargyri</name>
    <dbReference type="NCBI Taxonomy" id="2125990"/>
    <lineage>
        <taxon>Bacteria</taxon>
        <taxon>Pseudomonadati</taxon>
        <taxon>Thermodesulfobacteriota</taxon>
        <taxon>Desulfovibrionia</taxon>
        <taxon>Desulfovibrionales</taxon>
        <taxon>Desulfovibrionaceae</taxon>
    </lineage>
</organism>
<protein>
    <recommendedName>
        <fullName evidence="2">HD domain-containing protein</fullName>
    </recommendedName>
</protein>
<reference evidence="3 4" key="1">
    <citation type="submission" date="2015-09" db="EMBL/GenBank/DDBJ databases">
        <title>Genome of Desulfovibrio dechloracetivorans BerOc1, a mercury methylating strain isolated from highly hydrocarbons and metals contaminated coastal sediments.</title>
        <authorList>
            <person name="Goni Urriza M."/>
            <person name="Gassie C."/>
            <person name="Bouchez O."/>
            <person name="Klopp C."/>
            <person name="Ranchou-Peyruse A."/>
            <person name="Remy G."/>
        </authorList>
    </citation>
    <scope>NUCLEOTIDE SEQUENCE [LARGE SCALE GENOMIC DNA]</scope>
    <source>
        <strain evidence="3 4">BerOc1</strain>
    </source>
</reference>
<dbReference type="InterPro" id="IPR003607">
    <property type="entry name" value="HD/PDEase_dom"/>
</dbReference>
<dbReference type="AlphaFoldDB" id="A0A1J5ND98"/>